<evidence type="ECO:0000256" key="4">
    <source>
        <dbReference type="ARBA" id="ARBA00022840"/>
    </source>
</evidence>
<evidence type="ECO:0000256" key="8">
    <source>
        <dbReference type="SAM" id="MobiDB-lite"/>
    </source>
</evidence>
<feature type="domain" description="Helicase ATP-binding" evidence="9">
    <location>
        <begin position="94"/>
        <end position="306"/>
    </location>
</feature>
<keyword evidence="2 7" id="KW-0378">Hydrolase</keyword>
<dbReference type="PROSITE" id="PS51195">
    <property type="entry name" value="Q_MOTIF"/>
    <property type="match status" value="1"/>
</dbReference>
<feature type="compositionally biased region" description="Gly residues" evidence="8">
    <location>
        <begin position="664"/>
        <end position="674"/>
    </location>
</feature>
<reference evidence="12 13" key="1">
    <citation type="submission" date="2013-09" db="EMBL/GenBank/DDBJ databases">
        <title>High correlation between genotypes and phenotypes of environmental bacteria Comamonas testosteroni strains.</title>
        <authorList>
            <person name="Liu L."/>
            <person name="Zhu W."/>
            <person name="Xia X."/>
            <person name="Xu B."/>
            <person name="Luo M."/>
            <person name="Wang G."/>
        </authorList>
    </citation>
    <scope>NUCLEOTIDE SEQUENCE [LARGE SCALE GENOMIC DNA]</scope>
    <source>
        <strain evidence="12 13">JL40</strain>
    </source>
</reference>
<keyword evidence="4 7" id="KW-0067">ATP-binding</keyword>
<dbReference type="Pfam" id="PF00270">
    <property type="entry name" value="DEAD"/>
    <property type="match status" value="1"/>
</dbReference>
<feature type="domain" description="DEAD-box RNA helicase Q" evidence="11">
    <location>
        <begin position="56"/>
        <end position="84"/>
    </location>
</feature>
<keyword evidence="1 7" id="KW-0547">Nucleotide-binding</keyword>
<dbReference type="InterPro" id="IPR027417">
    <property type="entry name" value="P-loop_NTPase"/>
</dbReference>
<dbReference type="RefSeq" id="WP_034364748.1">
    <property type="nucleotide sequence ID" value="NZ_AWOR01000001.1"/>
</dbReference>
<dbReference type="SMART" id="SM00487">
    <property type="entry name" value="DEXDc"/>
    <property type="match status" value="1"/>
</dbReference>
<feature type="compositionally biased region" description="Gly residues" evidence="8">
    <location>
        <begin position="496"/>
        <end position="508"/>
    </location>
</feature>
<feature type="compositionally biased region" description="Gly residues" evidence="8">
    <location>
        <begin position="609"/>
        <end position="634"/>
    </location>
</feature>
<dbReference type="SUPFAM" id="SSF52540">
    <property type="entry name" value="P-loop containing nucleoside triphosphate hydrolases"/>
    <property type="match status" value="1"/>
</dbReference>
<feature type="compositionally biased region" description="Gly residues" evidence="8">
    <location>
        <begin position="571"/>
        <end position="584"/>
    </location>
</feature>
<comment type="caution">
    <text evidence="12">The sequence shown here is derived from an EMBL/GenBank/DDBJ whole genome shotgun (WGS) entry which is preliminary data.</text>
</comment>
<feature type="short sequence motif" description="Q motif" evidence="6">
    <location>
        <begin position="56"/>
        <end position="84"/>
    </location>
</feature>
<dbReference type="Proteomes" id="UP000029553">
    <property type="component" value="Unassembled WGS sequence"/>
</dbReference>
<dbReference type="PANTHER" id="PTHR47959">
    <property type="entry name" value="ATP-DEPENDENT RNA HELICASE RHLE-RELATED"/>
    <property type="match status" value="1"/>
</dbReference>
<dbReference type="InterPro" id="IPR014014">
    <property type="entry name" value="RNA_helicase_DEAD_Q_motif"/>
</dbReference>
<dbReference type="PROSITE" id="PS51192">
    <property type="entry name" value="HELICASE_ATP_BIND_1"/>
    <property type="match status" value="1"/>
</dbReference>
<feature type="compositionally biased region" description="Gly residues" evidence="8">
    <location>
        <begin position="518"/>
        <end position="539"/>
    </location>
</feature>
<dbReference type="InterPro" id="IPR011545">
    <property type="entry name" value="DEAD/DEAH_box_helicase_dom"/>
</dbReference>
<feature type="compositionally biased region" description="Basic and acidic residues" evidence="8">
    <location>
        <begin position="585"/>
        <end position="608"/>
    </location>
</feature>
<dbReference type="InterPro" id="IPR044742">
    <property type="entry name" value="DEAD/DEAH_RhlB"/>
</dbReference>
<dbReference type="SMART" id="SM00490">
    <property type="entry name" value="HELICc"/>
    <property type="match status" value="1"/>
</dbReference>
<dbReference type="PROSITE" id="PS00039">
    <property type="entry name" value="DEAD_ATP_HELICASE"/>
    <property type="match status" value="1"/>
</dbReference>
<feature type="compositionally biased region" description="Basic and acidic residues" evidence="8">
    <location>
        <begin position="692"/>
        <end position="713"/>
    </location>
</feature>
<dbReference type="InterPro" id="IPR001650">
    <property type="entry name" value="Helicase_C-like"/>
</dbReference>
<gene>
    <name evidence="12" type="ORF">P353_02345</name>
</gene>
<evidence type="ECO:0000256" key="3">
    <source>
        <dbReference type="ARBA" id="ARBA00022806"/>
    </source>
</evidence>
<accession>A0A096FP68</accession>
<evidence type="ECO:0000259" key="11">
    <source>
        <dbReference type="PROSITE" id="PS51195"/>
    </source>
</evidence>
<dbReference type="PROSITE" id="PS51194">
    <property type="entry name" value="HELICASE_CTER"/>
    <property type="match status" value="1"/>
</dbReference>
<protein>
    <submittedName>
        <fullName evidence="12">DEAD/DEAH box helicase</fullName>
    </submittedName>
</protein>
<dbReference type="Gene3D" id="3.40.50.300">
    <property type="entry name" value="P-loop containing nucleotide triphosphate hydrolases"/>
    <property type="match status" value="2"/>
</dbReference>
<dbReference type="GO" id="GO:0003676">
    <property type="term" value="F:nucleic acid binding"/>
    <property type="evidence" value="ECO:0007669"/>
    <property type="project" value="InterPro"/>
</dbReference>
<sequence>MTENSLEQGQVAAADIALSSPEIDSRLDAMLADMDAEDAAAEENTAEEIAAEEVPNGFVELGLAPELVQAVADLGYTQPTQVQQKAIPLAMGEAADASGFIDLMVSSQTGSGKTAAFLLPVLHTLIQQRAQADAEAKAEFERLCAEATAKGEPLPKRNKRKDPTNSRNFKAAVPGALVLCPTRELAQQVAHDAIELVKHCRGIRIANVVGGIPYQLQIAKLQNADLVVATPGRLLDLQRSMQIKLDKVQFLVVDEADRMLDLGFSDDLAEVNVMTAQRKQTMMFSATFAPRVQQLAMRVMHDNGSGVKKLTIDSPQEKHASIKQVLFWADNAQHKRKMLDHWLRDSSINQAIVFASTQVECDGLATDLQQDGFSAVALHGALSQGLRNRRLMALRNGQVQILVATDVAARGIDVPTITHVFNYGLPMKAEDYTHRIGRTGRAGREGTAVTFAEFRDRRRVFDIEGYTRQQFKAETIPGMEPQQRFPAAGERDGRRGGGGGAGGRGGFGGRRDGDGYGRKSGFGSFGAGRGNDRGGFGGDRGGDRFGGDRAGFGGAPRGDRFGDRGERGADRGFGGGRPGFGGGEQRPERSFERRDDRGSFGGGDRGEQRGGGFRGGESRGFGGGESRGSSFGGGQRREGGDFGRKSFGGGREGAHAGAPREGGFRGGESRGFGGGDRRPAFGQSAGKPFQPHGERGGERSFERKPRAPRRDER</sequence>
<feature type="compositionally biased region" description="Basic and acidic residues" evidence="8">
    <location>
        <begin position="557"/>
        <end position="570"/>
    </location>
</feature>
<dbReference type="GO" id="GO:0005829">
    <property type="term" value="C:cytosol"/>
    <property type="evidence" value="ECO:0007669"/>
    <property type="project" value="TreeGrafter"/>
</dbReference>
<dbReference type="InterPro" id="IPR000629">
    <property type="entry name" value="RNA-helicase_DEAD-box_CS"/>
</dbReference>
<evidence type="ECO:0000256" key="6">
    <source>
        <dbReference type="PROSITE-ProRule" id="PRU00552"/>
    </source>
</evidence>
<comment type="similarity">
    <text evidence="5 7">Belongs to the DEAD box helicase family.</text>
</comment>
<dbReference type="PANTHER" id="PTHR47959:SF17">
    <property type="entry name" value="ATP-DEPENDENT RNA HELICASE DEAD BOX FAMILY"/>
    <property type="match status" value="1"/>
</dbReference>
<evidence type="ECO:0000256" key="2">
    <source>
        <dbReference type="ARBA" id="ARBA00022801"/>
    </source>
</evidence>
<evidence type="ECO:0000313" key="13">
    <source>
        <dbReference type="Proteomes" id="UP000029553"/>
    </source>
</evidence>
<evidence type="ECO:0000256" key="7">
    <source>
        <dbReference type="RuleBase" id="RU000492"/>
    </source>
</evidence>
<evidence type="ECO:0000313" key="12">
    <source>
        <dbReference type="EMBL" id="KGH32116.1"/>
    </source>
</evidence>
<evidence type="ECO:0000259" key="9">
    <source>
        <dbReference type="PROSITE" id="PS51192"/>
    </source>
</evidence>
<evidence type="ECO:0000256" key="5">
    <source>
        <dbReference type="ARBA" id="ARBA00038437"/>
    </source>
</evidence>
<dbReference type="Pfam" id="PF00271">
    <property type="entry name" value="Helicase_C"/>
    <property type="match status" value="1"/>
</dbReference>
<dbReference type="GO" id="GO:0003724">
    <property type="term" value="F:RNA helicase activity"/>
    <property type="evidence" value="ECO:0007669"/>
    <property type="project" value="InterPro"/>
</dbReference>
<dbReference type="EMBL" id="AWOR01000001">
    <property type="protein sequence ID" value="KGH32116.1"/>
    <property type="molecule type" value="Genomic_DNA"/>
</dbReference>
<dbReference type="GO" id="GO:0016787">
    <property type="term" value="F:hydrolase activity"/>
    <property type="evidence" value="ECO:0007669"/>
    <property type="project" value="UniProtKB-KW"/>
</dbReference>
<dbReference type="GO" id="GO:0005524">
    <property type="term" value="F:ATP binding"/>
    <property type="evidence" value="ECO:0007669"/>
    <property type="project" value="UniProtKB-KW"/>
</dbReference>
<keyword evidence="3 7" id="KW-0347">Helicase</keyword>
<dbReference type="InterPro" id="IPR014001">
    <property type="entry name" value="Helicase_ATP-bd"/>
</dbReference>
<feature type="region of interest" description="Disordered" evidence="8">
    <location>
        <begin position="474"/>
        <end position="713"/>
    </location>
</feature>
<evidence type="ECO:0000256" key="1">
    <source>
        <dbReference type="ARBA" id="ARBA00022741"/>
    </source>
</evidence>
<proteinExistence type="inferred from homology"/>
<organism evidence="12 13">
    <name type="scientific">Comamonas testosteroni</name>
    <name type="common">Pseudomonas testosteroni</name>
    <dbReference type="NCBI Taxonomy" id="285"/>
    <lineage>
        <taxon>Bacteria</taxon>
        <taxon>Pseudomonadati</taxon>
        <taxon>Pseudomonadota</taxon>
        <taxon>Betaproteobacteria</taxon>
        <taxon>Burkholderiales</taxon>
        <taxon>Comamonadaceae</taxon>
        <taxon>Comamonas</taxon>
    </lineage>
</organism>
<feature type="compositionally biased region" description="Basic and acidic residues" evidence="8">
    <location>
        <begin position="635"/>
        <end position="644"/>
    </location>
</feature>
<feature type="domain" description="Helicase C-terminal" evidence="10">
    <location>
        <begin position="338"/>
        <end position="487"/>
    </location>
</feature>
<dbReference type="CDD" id="cd18787">
    <property type="entry name" value="SF2_C_DEAD"/>
    <property type="match status" value="1"/>
</dbReference>
<dbReference type="AlphaFoldDB" id="A0A096FP68"/>
<dbReference type="InterPro" id="IPR050079">
    <property type="entry name" value="DEAD_box_RNA_helicase"/>
</dbReference>
<evidence type="ECO:0000259" key="10">
    <source>
        <dbReference type="PROSITE" id="PS51194"/>
    </source>
</evidence>
<name>A0A096FP68_COMTE</name>
<dbReference type="CDD" id="cd00268">
    <property type="entry name" value="DEADc"/>
    <property type="match status" value="1"/>
</dbReference>